<name>A0AAU9ITA8_9CILI</name>
<keyword evidence="3" id="KW-1185">Reference proteome</keyword>
<evidence type="ECO:0000256" key="1">
    <source>
        <dbReference type="SAM" id="MobiDB-lite"/>
    </source>
</evidence>
<feature type="compositionally biased region" description="Low complexity" evidence="1">
    <location>
        <begin position="112"/>
        <end position="121"/>
    </location>
</feature>
<evidence type="ECO:0008006" key="4">
    <source>
        <dbReference type="Google" id="ProtNLM"/>
    </source>
</evidence>
<comment type="caution">
    <text evidence="2">The sequence shown here is derived from an EMBL/GenBank/DDBJ whole genome shotgun (WGS) entry which is preliminary data.</text>
</comment>
<dbReference type="Proteomes" id="UP001162131">
    <property type="component" value="Unassembled WGS sequence"/>
</dbReference>
<dbReference type="EMBL" id="CAJZBQ010000021">
    <property type="protein sequence ID" value="CAG9318831.1"/>
    <property type="molecule type" value="Genomic_DNA"/>
</dbReference>
<feature type="compositionally biased region" description="Basic and acidic residues" evidence="1">
    <location>
        <begin position="22"/>
        <end position="32"/>
    </location>
</feature>
<dbReference type="AlphaFoldDB" id="A0AAU9ITA8"/>
<accession>A0AAU9ITA8</accession>
<sequence length="261" mass="30296">MNNDSFQLKRSKVSLKNLTKLQKSDRWKDAPIHPRKSRRWTAETPDQIIPGKSNRLEIPKLPNINSHTPDKRKTRKNFWTPSPEMSSQETQTMSDEEIEYFQPVSEIQIKTSSSPKPSSSSEDLKPANSVYKNLRQIEIKTRERLQKVLKRNTNSQGNFDSCRQPVFLDPVEKSDGPFPVFKSPKKVVVIPRAVYSFKQHDSPKKISENSKTPKILNAQMIAFDNILPQRQRSLKRFDHTRHSSLFREPNISLGIRARHLL</sequence>
<proteinExistence type="predicted"/>
<reference evidence="2" key="1">
    <citation type="submission" date="2021-09" db="EMBL/GenBank/DDBJ databases">
        <authorList>
            <consortium name="AG Swart"/>
            <person name="Singh M."/>
            <person name="Singh A."/>
            <person name="Seah K."/>
            <person name="Emmerich C."/>
        </authorList>
    </citation>
    <scope>NUCLEOTIDE SEQUENCE</scope>
    <source>
        <strain evidence="2">ATCC30299</strain>
    </source>
</reference>
<feature type="region of interest" description="Disordered" evidence="1">
    <location>
        <begin position="17"/>
        <end position="94"/>
    </location>
</feature>
<feature type="region of interest" description="Disordered" evidence="1">
    <location>
        <begin position="109"/>
        <end position="129"/>
    </location>
</feature>
<protein>
    <recommendedName>
        <fullName evidence="4">Testicular haploid expressed protein</fullName>
    </recommendedName>
</protein>
<organism evidence="2 3">
    <name type="scientific">Blepharisma stoltei</name>
    <dbReference type="NCBI Taxonomy" id="1481888"/>
    <lineage>
        <taxon>Eukaryota</taxon>
        <taxon>Sar</taxon>
        <taxon>Alveolata</taxon>
        <taxon>Ciliophora</taxon>
        <taxon>Postciliodesmatophora</taxon>
        <taxon>Heterotrichea</taxon>
        <taxon>Heterotrichida</taxon>
        <taxon>Blepharismidae</taxon>
        <taxon>Blepharisma</taxon>
    </lineage>
</organism>
<feature type="compositionally biased region" description="Polar residues" evidence="1">
    <location>
        <begin position="77"/>
        <end position="93"/>
    </location>
</feature>
<evidence type="ECO:0000313" key="2">
    <source>
        <dbReference type="EMBL" id="CAG9318831.1"/>
    </source>
</evidence>
<gene>
    <name evidence="2" type="ORF">BSTOLATCC_MIC22194</name>
</gene>
<evidence type="ECO:0000313" key="3">
    <source>
        <dbReference type="Proteomes" id="UP001162131"/>
    </source>
</evidence>